<evidence type="ECO:0000313" key="3">
    <source>
        <dbReference type="EMBL" id="RAL11472.1"/>
    </source>
</evidence>
<evidence type="ECO:0000313" key="4">
    <source>
        <dbReference type="Proteomes" id="UP000248961"/>
    </source>
</evidence>
<reference evidence="3 4" key="1">
    <citation type="submission" date="2018-02" db="EMBL/GenBank/DDBJ databases">
        <title>The genomes of Aspergillus section Nigri reveals drivers in fungal speciation.</title>
        <authorList>
            <consortium name="DOE Joint Genome Institute"/>
            <person name="Vesth T.C."/>
            <person name="Nybo J."/>
            <person name="Theobald S."/>
            <person name="Brandl J."/>
            <person name="Frisvad J.C."/>
            <person name="Nielsen K.F."/>
            <person name="Lyhne E.K."/>
            <person name="Kogle M.E."/>
            <person name="Kuo A."/>
            <person name="Riley R."/>
            <person name="Clum A."/>
            <person name="Nolan M."/>
            <person name="Lipzen A."/>
            <person name="Salamov A."/>
            <person name="Henrissat B."/>
            <person name="Wiebenga A."/>
            <person name="De vries R.P."/>
            <person name="Grigoriev I.V."/>
            <person name="Mortensen U.H."/>
            <person name="Andersen M.R."/>
            <person name="Baker S.E."/>
        </authorList>
    </citation>
    <scope>NUCLEOTIDE SEQUENCE [LARGE SCALE GENOMIC DNA]</scope>
    <source>
        <strain evidence="3 4">CBS 101889</strain>
    </source>
</reference>
<dbReference type="EMBL" id="KZ824288">
    <property type="protein sequence ID" value="RAL11472.1"/>
    <property type="molecule type" value="Genomic_DNA"/>
</dbReference>
<evidence type="ECO:0000256" key="2">
    <source>
        <dbReference type="SAM" id="Phobius"/>
    </source>
</evidence>
<dbReference type="GeneID" id="37198138"/>
<feature type="region of interest" description="Disordered" evidence="1">
    <location>
        <begin position="626"/>
        <end position="731"/>
    </location>
</feature>
<keyword evidence="2" id="KW-1133">Transmembrane helix</keyword>
<evidence type="ECO:0000256" key="1">
    <source>
        <dbReference type="SAM" id="MobiDB-lite"/>
    </source>
</evidence>
<sequence length="731" mass="76970">MLAPKPPVDLEGHCSVVYDNTLYAYSANGFVSIPLERNATWTNLTMGEPVSNAACVMGGIDGNEDRHALYVVGGSGSQSNLSGLQRYSFQDKNWTSIPQENLAHRTRHQAVYLSNSSSILVYGGHTSEQSVASSDTFVAYATSPYTLDAFSASDASPAYVPVLLPWGDSEAALVGGTTTPKGVHLFDLARGWYDSNITLADSLSSDVQAALLEGTDGTKILEAFDMGVSPNTVSSVELVKPGGTPANPAATLGVKSSSTKQRREVSMSDYPTYSSTLASSTTRQNYSLAQGEDGLVVISGGSGTDSLAIFNQTANSWVNTTKLFYGEKSEQQILGSTTHTSSNTASTSSSSASSTTSTSSTAAASGGSSSSDIGTIVGATLGAILGVGVILILILLWIKRKKQSIKQAQGDDKDRLSFQDRGVEPLAQSAYPMARSSAPLAAASVDSLAIFSGSMSDEKTPRSAGALPPYAQNTSPLKPSPLVTVQSPDASPRTYSPSAYSSAALDKELSVRELNPGGNPGDRLTNEGWSRYFQDNSATDLAGNQPQALQPPAPGLRSTRTDSSSTAWPIKLAPLNFGFLDEPKPLGGQVISGSPTTEHASSIISSEGRQMIIPESQCARISTASSIGDDLENDPHWQSRSWTGRPPSSTYSRSYYNPSTRAPSMAPSIAMPSDGDSRLDPSSAYNNHRGSSILISDSLEPMPEHEEHGHGPGQKANVNSDMSWLNLQGDK</sequence>
<proteinExistence type="predicted"/>
<organism evidence="3 4">
    <name type="scientific">Aspergillus homomorphus (strain CBS 101889)</name>
    <dbReference type="NCBI Taxonomy" id="1450537"/>
    <lineage>
        <taxon>Eukaryota</taxon>
        <taxon>Fungi</taxon>
        <taxon>Dikarya</taxon>
        <taxon>Ascomycota</taxon>
        <taxon>Pezizomycotina</taxon>
        <taxon>Eurotiomycetes</taxon>
        <taxon>Eurotiomycetidae</taxon>
        <taxon>Eurotiales</taxon>
        <taxon>Aspergillaceae</taxon>
        <taxon>Aspergillus</taxon>
        <taxon>Aspergillus subgen. Circumdati</taxon>
    </lineage>
</organism>
<dbReference type="SUPFAM" id="SSF117281">
    <property type="entry name" value="Kelch motif"/>
    <property type="match status" value="1"/>
</dbReference>
<dbReference type="STRING" id="1450537.A0A395HU61"/>
<feature type="region of interest" description="Disordered" evidence="1">
    <location>
        <begin position="242"/>
        <end position="276"/>
    </location>
</feature>
<feature type="compositionally biased region" description="Polar residues" evidence="1">
    <location>
        <begin position="683"/>
        <end position="695"/>
    </location>
</feature>
<feature type="compositionally biased region" description="Polar residues" evidence="1">
    <location>
        <begin position="471"/>
        <end position="501"/>
    </location>
</feature>
<gene>
    <name evidence="3" type="ORF">BO97DRAFT_391998</name>
</gene>
<dbReference type="Proteomes" id="UP000248961">
    <property type="component" value="Unassembled WGS sequence"/>
</dbReference>
<feature type="region of interest" description="Disordered" evidence="1">
    <location>
        <begin position="456"/>
        <end position="501"/>
    </location>
</feature>
<keyword evidence="2" id="KW-0812">Transmembrane</keyword>
<dbReference type="VEuPathDB" id="FungiDB:BO97DRAFT_391998"/>
<dbReference type="InterPro" id="IPR015915">
    <property type="entry name" value="Kelch-typ_b-propeller"/>
</dbReference>
<feature type="compositionally biased region" description="Polar residues" evidence="1">
    <location>
        <begin position="716"/>
        <end position="731"/>
    </location>
</feature>
<accession>A0A395HU61</accession>
<keyword evidence="4" id="KW-1185">Reference proteome</keyword>
<feature type="transmembrane region" description="Helical" evidence="2">
    <location>
        <begin position="376"/>
        <end position="398"/>
    </location>
</feature>
<dbReference type="AlphaFoldDB" id="A0A395HU61"/>
<name>A0A395HU61_ASPHC</name>
<keyword evidence="2" id="KW-0472">Membrane</keyword>
<dbReference type="Gene3D" id="2.120.10.80">
    <property type="entry name" value="Kelch-type beta propeller"/>
    <property type="match status" value="1"/>
</dbReference>
<evidence type="ECO:0008006" key="5">
    <source>
        <dbReference type="Google" id="ProtNLM"/>
    </source>
</evidence>
<dbReference type="RefSeq" id="XP_025550626.1">
    <property type="nucleotide sequence ID" value="XM_025693849.1"/>
</dbReference>
<feature type="compositionally biased region" description="Low complexity" evidence="1">
    <location>
        <begin position="643"/>
        <end position="661"/>
    </location>
</feature>
<dbReference type="OrthoDB" id="5352000at2759"/>
<feature type="region of interest" description="Disordered" evidence="1">
    <location>
        <begin position="335"/>
        <end position="370"/>
    </location>
</feature>
<feature type="region of interest" description="Disordered" evidence="1">
    <location>
        <begin position="537"/>
        <end position="567"/>
    </location>
</feature>
<protein>
    <recommendedName>
        <fullName evidence="5">Pre-mRNA splicing factor Clf1</fullName>
    </recommendedName>
</protein>